<keyword evidence="9 10" id="KW-0131">Cell cycle</keyword>
<dbReference type="RefSeq" id="WP_046713267.1">
    <property type="nucleotide sequence ID" value="NZ_BJXR01000034.1"/>
</dbReference>
<dbReference type="InterPro" id="IPR019987">
    <property type="entry name" value="GTP-bd_ribosome_bio_YsxC"/>
</dbReference>
<keyword evidence="6" id="KW-0460">Magnesium</keyword>
<dbReference type="PANTHER" id="PTHR11649:SF13">
    <property type="entry name" value="ENGB-TYPE G DOMAIN-CONTAINING PROTEIN"/>
    <property type="match status" value="1"/>
</dbReference>
<evidence type="ECO:0000313" key="14">
    <source>
        <dbReference type="Proteomes" id="UP000183760"/>
    </source>
</evidence>
<dbReference type="SUPFAM" id="SSF52540">
    <property type="entry name" value="P-loop containing nucleoside triphosphate hydrolases"/>
    <property type="match status" value="1"/>
</dbReference>
<dbReference type="GO" id="GO:0046872">
    <property type="term" value="F:metal ion binding"/>
    <property type="evidence" value="ECO:0007669"/>
    <property type="project" value="UniProtKB-KW"/>
</dbReference>
<evidence type="ECO:0000256" key="5">
    <source>
        <dbReference type="ARBA" id="ARBA00022741"/>
    </source>
</evidence>
<keyword evidence="8 10" id="KW-0717">Septation</keyword>
<reference evidence="13 14" key="1">
    <citation type="submission" date="2016-10" db="EMBL/GenBank/DDBJ databases">
        <authorList>
            <person name="Varghese N."/>
            <person name="Submissions S."/>
        </authorList>
    </citation>
    <scope>NUCLEOTIDE SEQUENCE [LARGE SCALE GENOMIC DNA]</scope>
    <source>
        <strain evidence="13 14">DSM 16525</strain>
    </source>
</reference>
<dbReference type="NCBIfam" id="TIGR00231">
    <property type="entry name" value="small_GTP"/>
    <property type="match status" value="1"/>
</dbReference>
<evidence type="ECO:0000256" key="9">
    <source>
        <dbReference type="ARBA" id="ARBA00023306"/>
    </source>
</evidence>
<feature type="domain" description="EngB-type G" evidence="11">
    <location>
        <begin position="23"/>
        <end position="202"/>
    </location>
</feature>
<dbReference type="Proteomes" id="UP000183760">
    <property type="component" value="Unassembled WGS sequence"/>
</dbReference>
<dbReference type="PANTHER" id="PTHR11649">
    <property type="entry name" value="MSS1/TRME-RELATED GTP-BINDING PROTEIN"/>
    <property type="match status" value="1"/>
</dbReference>
<dbReference type="NCBIfam" id="TIGR03598">
    <property type="entry name" value="GTPase_YsxC"/>
    <property type="match status" value="1"/>
</dbReference>
<evidence type="ECO:0000313" key="15">
    <source>
        <dbReference type="Proteomes" id="UP000321514"/>
    </source>
</evidence>
<evidence type="ECO:0000313" key="12">
    <source>
        <dbReference type="EMBL" id="GEN09400.1"/>
    </source>
</evidence>
<proteinExistence type="inferred from homology"/>
<dbReference type="STRING" id="1334629.MFUL124B02_18855"/>
<dbReference type="AlphaFoldDB" id="A0A511T5D9"/>
<gene>
    <name evidence="10 12" type="primary">engB</name>
    <name evidence="12" type="ORF">MFU01_44370</name>
    <name evidence="13" type="ORF">SAMN05443572_10951</name>
</gene>
<evidence type="ECO:0000256" key="4">
    <source>
        <dbReference type="ARBA" id="ARBA00022723"/>
    </source>
</evidence>
<keyword evidence="14" id="KW-1185">Reference proteome</keyword>
<comment type="caution">
    <text evidence="12">The sequence shown here is derived from an EMBL/GenBank/DDBJ whole genome shotgun (WGS) entry which is preliminary data.</text>
</comment>
<evidence type="ECO:0000256" key="8">
    <source>
        <dbReference type="ARBA" id="ARBA00023210"/>
    </source>
</evidence>
<dbReference type="Proteomes" id="UP000321514">
    <property type="component" value="Unassembled WGS sequence"/>
</dbReference>
<dbReference type="EMBL" id="BJXR01000034">
    <property type="protein sequence ID" value="GEN09400.1"/>
    <property type="molecule type" value="Genomic_DNA"/>
</dbReference>
<comment type="function">
    <text evidence="10">Necessary for normal cell division and for the maintenance of normal septation.</text>
</comment>
<keyword evidence="4" id="KW-0479">Metal-binding</keyword>
<dbReference type="InterPro" id="IPR005225">
    <property type="entry name" value="Small_GTP-bd"/>
</dbReference>
<comment type="similarity">
    <text evidence="2 10">Belongs to the TRAFAC class TrmE-Era-EngA-EngB-Septin-like GTPase superfamily. EngB GTPase family.</text>
</comment>
<keyword evidence="3 10" id="KW-0132">Cell division</keyword>
<dbReference type="OrthoDB" id="9804921at2"/>
<name>A0A511T5D9_MYXFU</name>
<evidence type="ECO:0000256" key="10">
    <source>
        <dbReference type="HAMAP-Rule" id="MF_00321"/>
    </source>
</evidence>
<protein>
    <recommendedName>
        <fullName evidence="10">Probable GTP-binding protein EngB</fullName>
    </recommendedName>
</protein>
<reference evidence="12 15" key="2">
    <citation type="submission" date="2019-07" db="EMBL/GenBank/DDBJ databases">
        <title>Whole genome shotgun sequence of Myxococcus fulvus NBRC 100333.</title>
        <authorList>
            <person name="Hosoyama A."/>
            <person name="Uohara A."/>
            <person name="Ohji S."/>
            <person name="Ichikawa N."/>
        </authorList>
    </citation>
    <scope>NUCLEOTIDE SEQUENCE [LARGE SCALE GENOMIC DNA]</scope>
    <source>
        <strain evidence="12 15">NBRC 100333</strain>
    </source>
</reference>
<keyword evidence="7 10" id="KW-0342">GTP-binding</keyword>
<sequence>MIKILDARFVITAVEPKGYPQGHTAEVAFVGRSNVGKSSMINTLTNRKKLVRVSNTPGRTRTLNFFDVDLERGTARYQVRLCDLPGYGFARASKTDKAQWEKMITTYLEKRHRLEVVVSIIDAEVGPTPDDLATLDYLQAHKRKVMVVATKIDRLTKAKTRPRLQELAKLMDLPLEAVLPFSSTERRGVDEVWGALLDTFGRASRVRAEAAQDPD</sequence>
<dbReference type="GO" id="GO:0000917">
    <property type="term" value="P:division septum assembly"/>
    <property type="evidence" value="ECO:0007669"/>
    <property type="project" value="UniProtKB-KW"/>
</dbReference>
<dbReference type="GO" id="GO:0005525">
    <property type="term" value="F:GTP binding"/>
    <property type="evidence" value="ECO:0007669"/>
    <property type="project" value="UniProtKB-UniRule"/>
</dbReference>
<evidence type="ECO:0000259" key="11">
    <source>
        <dbReference type="PROSITE" id="PS51706"/>
    </source>
</evidence>
<dbReference type="EMBL" id="FOIB01000009">
    <property type="protein sequence ID" value="SEU31969.1"/>
    <property type="molecule type" value="Genomic_DNA"/>
</dbReference>
<evidence type="ECO:0000313" key="13">
    <source>
        <dbReference type="EMBL" id="SEU31969.1"/>
    </source>
</evidence>
<comment type="cofactor">
    <cofactor evidence="1">
        <name>Mg(2+)</name>
        <dbReference type="ChEBI" id="CHEBI:18420"/>
    </cofactor>
</comment>
<dbReference type="InterPro" id="IPR027417">
    <property type="entry name" value="P-loop_NTPase"/>
</dbReference>
<evidence type="ECO:0000256" key="2">
    <source>
        <dbReference type="ARBA" id="ARBA00009638"/>
    </source>
</evidence>
<evidence type="ECO:0000256" key="1">
    <source>
        <dbReference type="ARBA" id="ARBA00001946"/>
    </source>
</evidence>
<evidence type="ECO:0000256" key="6">
    <source>
        <dbReference type="ARBA" id="ARBA00022842"/>
    </source>
</evidence>
<dbReference type="Pfam" id="PF01926">
    <property type="entry name" value="MMR_HSR1"/>
    <property type="match status" value="1"/>
</dbReference>
<organism evidence="12 15">
    <name type="scientific">Myxococcus fulvus</name>
    <dbReference type="NCBI Taxonomy" id="33"/>
    <lineage>
        <taxon>Bacteria</taxon>
        <taxon>Pseudomonadati</taxon>
        <taxon>Myxococcota</taxon>
        <taxon>Myxococcia</taxon>
        <taxon>Myxococcales</taxon>
        <taxon>Cystobacterineae</taxon>
        <taxon>Myxococcaceae</taxon>
        <taxon>Myxococcus</taxon>
    </lineage>
</organism>
<accession>A0A511T5D9</accession>
<dbReference type="GO" id="GO:0005829">
    <property type="term" value="C:cytosol"/>
    <property type="evidence" value="ECO:0007669"/>
    <property type="project" value="TreeGrafter"/>
</dbReference>
<dbReference type="Gene3D" id="3.40.50.300">
    <property type="entry name" value="P-loop containing nucleotide triphosphate hydrolases"/>
    <property type="match status" value="1"/>
</dbReference>
<dbReference type="CDD" id="cd01876">
    <property type="entry name" value="YihA_EngB"/>
    <property type="match status" value="1"/>
</dbReference>
<keyword evidence="5 10" id="KW-0547">Nucleotide-binding</keyword>
<evidence type="ECO:0000256" key="7">
    <source>
        <dbReference type="ARBA" id="ARBA00023134"/>
    </source>
</evidence>
<dbReference type="PROSITE" id="PS51706">
    <property type="entry name" value="G_ENGB"/>
    <property type="match status" value="1"/>
</dbReference>
<dbReference type="InterPro" id="IPR030393">
    <property type="entry name" value="G_ENGB_dom"/>
</dbReference>
<dbReference type="InterPro" id="IPR006073">
    <property type="entry name" value="GTP-bd"/>
</dbReference>
<evidence type="ECO:0000256" key="3">
    <source>
        <dbReference type="ARBA" id="ARBA00022618"/>
    </source>
</evidence>
<dbReference type="HAMAP" id="MF_00321">
    <property type="entry name" value="GTPase_EngB"/>
    <property type="match status" value="1"/>
</dbReference>